<reference evidence="3 4" key="1">
    <citation type="journal article" date="2015" name="Genome Announc.">
        <title>Expanding the biotechnology potential of lactobacilli through comparative genomics of 213 strains and associated genera.</title>
        <authorList>
            <person name="Sun Z."/>
            <person name="Harris H.M."/>
            <person name="McCann A."/>
            <person name="Guo C."/>
            <person name="Argimon S."/>
            <person name="Zhang W."/>
            <person name="Yang X."/>
            <person name="Jeffery I.B."/>
            <person name="Cooney J.C."/>
            <person name="Kagawa T.F."/>
            <person name="Liu W."/>
            <person name="Song Y."/>
            <person name="Salvetti E."/>
            <person name="Wrobel A."/>
            <person name="Rasinkangas P."/>
            <person name="Parkhill J."/>
            <person name="Rea M.C."/>
            <person name="O'Sullivan O."/>
            <person name="Ritari J."/>
            <person name="Douillard F.P."/>
            <person name="Paul Ross R."/>
            <person name="Yang R."/>
            <person name="Briner A.E."/>
            <person name="Felis G.E."/>
            <person name="de Vos W.M."/>
            <person name="Barrangou R."/>
            <person name="Klaenhammer T.R."/>
            <person name="Caufield P.W."/>
            <person name="Cui Y."/>
            <person name="Zhang H."/>
            <person name="O'Toole P.W."/>
        </authorList>
    </citation>
    <scope>NUCLEOTIDE SEQUENCE [LARGE SCALE GENOMIC DNA]</scope>
    <source>
        <strain evidence="3 4">DSM 19971</strain>
    </source>
</reference>
<dbReference type="Proteomes" id="UP000051155">
    <property type="component" value="Unassembled WGS sequence"/>
</dbReference>
<proteinExistence type="predicted"/>
<evidence type="ECO:0000259" key="2">
    <source>
        <dbReference type="Pfam" id="PF25164"/>
    </source>
</evidence>
<dbReference type="InterPro" id="IPR057253">
    <property type="entry name" value="CoiA-like_N"/>
</dbReference>
<sequence>MQMLIAKSHGKSVLAANANREEQYWCPGCHAELILKKGNFKISHFAHKNRMCQIFSEGETVEHLLGKKRILAAYRKAGYNGELEKHIKMLNQRPDIVVKYKEQKTVVLEFQCAPLSLKKMYERSMGYHTNGLKFCWILGQRYKIKKKLTQQISQFMQWSEKLGFYLLYFDTTRSRFELVFGIQQADFLPLRYYHFYTKSIVELKTFMLKDHQIEYYSLTTEERFKQKDIFLKNCYYSAGMFRKLQELAYKENVRVQEMEPVILRKKYEFPLFYRGEFYWRTEILLQQKRRIHEESQQTQLQGLDSYLFQVPLIDRNKFAKQIALEFQEEIYLIMKIRNEKN</sequence>
<evidence type="ECO:0000313" key="4">
    <source>
        <dbReference type="Proteomes" id="UP000051155"/>
    </source>
</evidence>
<gene>
    <name evidence="3" type="ORF">FD20_GL000911</name>
</gene>
<dbReference type="Pfam" id="PF06054">
    <property type="entry name" value="CoiA_nuc"/>
    <property type="match status" value="1"/>
</dbReference>
<feature type="domain" description="Competence protein CoiA-like N-terminal" evidence="2">
    <location>
        <begin position="18"/>
        <end position="55"/>
    </location>
</feature>
<dbReference type="STRING" id="1423812.FD20_GL000911"/>
<keyword evidence="4" id="KW-1185">Reference proteome</keyword>
<organism evidence="3 4">
    <name type="scientific">Liquorilactobacillus uvarum DSM 19971</name>
    <dbReference type="NCBI Taxonomy" id="1423812"/>
    <lineage>
        <taxon>Bacteria</taxon>
        <taxon>Bacillati</taxon>
        <taxon>Bacillota</taxon>
        <taxon>Bacilli</taxon>
        <taxon>Lactobacillales</taxon>
        <taxon>Lactobacillaceae</taxon>
        <taxon>Liquorilactobacillus</taxon>
    </lineage>
</organism>
<accession>A0A0R1Q8Y1</accession>
<protein>
    <submittedName>
        <fullName evidence="3">Competence protein transcription factor</fullName>
    </submittedName>
</protein>
<dbReference type="AlphaFoldDB" id="A0A0R1Q8Y1"/>
<dbReference type="PATRIC" id="fig|1423812.3.peg.976"/>
<dbReference type="Pfam" id="PF25164">
    <property type="entry name" value="CoiA_N"/>
    <property type="match status" value="1"/>
</dbReference>
<dbReference type="EMBL" id="AZEG01000002">
    <property type="protein sequence ID" value="KRL38837.1"/>
    <property type="molecule type" value="Genomic_DNA"/>
</dbReference>
<evidence type="ECO:0000259" key="1">
    <source>
        <dbReference type="Pfam" id="PF06054"/>
    </source>
</evidence>
<evidence type="ECO:0000313" key="3">
    <source>
        <dbReference type="EMBL" id="KRL38837.1"/>
    </source>
</evidence>
<dbReference type="InterPro" id="IPR010330">
    <property type="entry name" value="CoiA_nuc"/>
</dbReference>
<comment type="caution">
    <text evidence="3">The sequence shown here is derived from an EMBL/GenBank/DDBJ whole genome shotgun (WGS) entry which is preliminary data.</text>
</comment>
<name>A0A0R1Q8Y1_9LACO</name>
<feature type="domain" description="Competence protein CoiA nuclease-like" evidence="1">
    <location>
        <begin position="59"/>
        <end position="183"/>
    </location>
</feature>